<evidence type="ECO:0000313" key="2">
    <source>
        <dbReference type="Proteomes" id="UP000494120"/>
    </source>
</evidence>
<sequence>MLMKYRFFSIGDEIKNPNALHWDLGGGLIWQCWKISFENICTVS</sequence>
<protein>
    <submittedName>
        <fullName evidence="1">Uncharacterized protein</fullName>
    </submittedName>
</protein>
<gene>
    <name evidence="1" type="ORF">BLA17378_08642</name>
</gene>
<dbReference type="EMBL" id="CABVQG010000085">
    <property type="protein sequence ID" value="VWD49881.1"/>
    <property type="molecule type" value="Genomic_DNA"/>
</dbReference>
<dbReference type="Proteomes" id="UP000494120">
    <property type="component" value="Unassembled WGS sequence"/>
</dbReference>
<evidence type="ECO:0000313" key="1">
    <source>
        <dbReference type="EMBL" id="VWD49881.1"/>
    </source>
</evidence>
<reference evidence="1 2" key="1">
    <citation type="submission" date="2019-09" db="EMBL/GenBank/DDBJ databases">
        <authorList>
            <person name="Depoorter E."/>
        </authorList>
    </citation>
    <scope>NUCLEOTIDE SEQUENCE [LARGE SCALE GENOMIC DNA]</scope>
    <source>
        <strain evidence="1 2">R-17378</strain>
    </source>
</reference>
<proteinExistence type="predicted"/>
<keyword evidence="2" id="KW-1185">Reference proteome</keyword>
<comment type="caution">
    <text evidence="1">The sequence shown here is derived from an EMBL/GenBank/DDBJ whole genome shotgun (WGS) entry which is preliminary data.</text>
</comment>
<accession>A0ABY6YA41</accession>
<organism evidence="1 2">
    <name type="scientific">Burkholderia aenigmatica</name>
    <dbReference type="NCBI Taxonomy" id="2015348"/>
    <lineage>
        <taxon>Bacteria</taxon>
        <taxon>Pseudomonadati</taxon>
        <taxon>Pseudomonadota</taxon>
        <taxon>Betaproteobacteria</taxon>
        <taxon>Burkholderiales</taxon>
        <taxon>Burkholderiaceae</taxon>
        <taxon>Burkholderia</taxon>
        <taxon>Burkholderia cepacia complex</taxon>
    </lineage>
</organism>
<name>A0ABY6YA41_9BURK</name>